<dbReference type="Pfam" id="PF02786">
    <property type="entry name" value="CPSase_L_D2"/>
    <property type="match status" value="1"/>
</dbReference>
<dbReference type="InterPro" id="IPR050856">
    <property type="entry name" value="Biotin_carboxylase_complex"/>
</dbReference>
<dbReference type="AlphaFoldDB" id="A0A7S2UG53"/>
<dbReference type="InterPro" id="IPR000089">
    <property type="entry name" value="Biotin_lipoyl"/>
</dbReference>
<dbReference type="InterPro" id="IPR011764">
    <property type="entry name" value="Biotin_carboxylation_dom"/>
</dbReference>
<evidence type="ECO:0000313" key="13">
    <source>
        <dbReference type="EMBL" id="CAD9818717.1"/>
    </source>
</evidence>
<dbReference type="InterPro" id="IPR005482">
    <property type="entry name" value="Biotin_COase_C"/>
</dbReference>
<dbReference type="SUPFAM" id="SSF52440">
    <property type="entry name" value="PreATP-grasp domain"/>
    <property type="match status" value="1"/>
</dbReference>
<dbReference type="EMBL" id="HBHQ01015797">
    <property type="protein sequence ID" value="CAD9818717.1"/>
    <property type="molecule type" value="Transcribed_RNA"/>
</dbReference>
<proteinExistence type="predicted"/>
<dbReference type="InterPro" id="IPR005481">
    <property type="entry name" value="BC-like_N"/>
</dbReference>
<dbReference type="Pfam" id="PF00364">
    <property type="entry name" value="Biotin_lipoyl"/>
    <property type="match status" value="1"/>
</dbReference>
<dbReference type="GO" id="GO:0005524">
    <property type="term" value="F:ATP binding"/>
    <property type="evidence" value="ECO:0007669"/>
    <property type="project" value="UniProtKB-UniRule"/>
</dbReference>
<dbReference type="InterPro" id="IPR011761">
    <property type="entry name" value="ATP-grasp"/>
</dbReference>
<name>A0A7S2UG53_9STRA</name>
<dbReference type="FunFam" id="2.40.50.100:FF:000003">
    <property type="entry name" value="Acetyl-CoA carboxylase biotin carboxyl carrier protein"/>
    <property type="match status" value="1"/>
</dbReference>
<evidence type="ECO:0000256" key="8">
    <source>
        <dbReference type="ARBA" id="ARBA00023267"/>
    </source>
</evidence>
<keyword evidence="4 9" id="KW-0547">Nucleotide-binding</keyword>
<dbReference type="FunFam" id="3.30.1490.20:FF:000003">
    <property type="entry name" value="acetyl-CoA carboxylase isoform X1"/>
    <property type="match status" value="1"/>
</dbReference>
<organism evidence="13">
    <name type="scientific">Attheya septentrionalis</name>
    <dbReference type="NCBI Taxonomy" id="420275"/>
    <lineage>
        <taxon>Eukaryota</taxon>
        <taxon>Sar</taxon>
        <taxon>Stramenopiles</taxon>
        <taxon>Ochrophyta</taxon>
        <taxon>Bacillariophyta</taxon>
        <taxon>Coscinodiscophyceae</taxon>
        <taxon>Chaetocerotophycidae</taxon>
        <taxon>Chaetocerotales</taxon>
        <taxon>Attheyaceae</taxon>
        <taxon>Attheya</taxon>
    </lineage>
</organism>
<dbReference type="FunFam" id="3.30.470.20:FF:000028">
    <property type="entry name" value="Methylcrotonoyl-CoA carboxylase subunit alpha, mitochondrial"/>
    <property type="match status" value="1"/>
</dbReference>
<dbReference type="SUPFAM" id="SSF56059">
    <property type="entry name" value="Glutathione synthetase ATP-binding domain-like"/>
    <property type="match status" value="1"/>
</dbReference>
<evidence type="ECO:0000256" key="3">
    <source>
        <dbReference type="ARBA" id="ARBA00022598"/>
    </source>
</evidence>
<dbReference type="InterPro" id="IPR016185">
    <property type="entry name" value="PreATP-grasp_dom_sf"/>
</dbReference>
<sequence>MFRLLRARRLEQCFLTGSHPHRMLSTTKRSAPAISKVLIANRGEIACRVMRTCHRLGIPTVALYSETGDGPTALHAQMADEAYPIGIGPSPMESYLRASEVLEIAERSGAKAIHPGYGFLSENASFAELVKASPADIAFVGPPADAILAMGSKSHSKALMIDAGVPTTPGYHGSNQDPDYLKHEAVTNIGFPLLIKATMGGGGKGMRLVLNEHDFLPSLESCKRESIAAFGDDNVILERFLIKPRHIEVQVVADQHGNVLHLHERDCSLQRRHQKIIEEAPASDLPKEMLEKMGDMAKRAAQAVGYVSAGTVEFLLDPVSQEFYFCEMNTRLQVEHPVTELITGIDLVEWQLRIAAGEVLPITDQADVPRMGHAMEARIYAENPARDFLPATGTVWHHEPPAESNTGINVDTGVRVDTGIKTGDEIGVHYDPMISKLIVYGSDRDDAIQKLVTSLKQYQIAGVPTNIPFLVKCAQHPAFQTAGDINTGFLDDHAEDVRVDSSDPVAHETALTRAIAAFCVLLHTEKRIGVDGNLHITQKRLGTPWSNLMGSWRMGGNKARFMRTLILADEADPDNSKIECLSNPDGSFEISVHSRVAEMECSGDGDETIIDSYTISGTLSTNNCLNVVINGTKRISCTAVIYEDELSDAPKLFVNMWVKNHLKESGVDYAWSMALQHPLLVNRSQEASTQVGSGSVKAPMPGKITKVHVVEGQKVLKSDILIVMEAMKMEHTIRAPSDGTVVSLLSLPGEIVKDGDILVLVEDANASTVLKDEKIVA</sequence>
<dbReference type="PROSITE" id="PS50968">
    <property type="entry name" value="BIOTINYL_LIPOYL"/>
    <property type="match status" value="1"/>
</dbReference>
<dbReference type="Gene3D" id="3.30.470.20">
    <property type="entry name" value="ATP-grasp fold, B domain"/>
    <property type="match status" value="1"/>
</dbReference>
<evidence type="ECO:0000256" key="1">
    <source>
        <dbReference type="ARBA" id="ARBA00001953"/>
    </source>
</evidence>
<evidence type="ECO:0000259" key="12">
    <source>
        <dbReference type="PROSITE" id="PS50979"/>
    </source>
</evidence>
<keyword evidence="6" id="KW-0809">Transit peptide</keyword>
<accession>A0A7S2UG53</accession>
<evidence type="ECO:0000256" key="4">
    <source>
        <dbReference type="ARBA" id="ARBA00022741"/>
    </source>
</evidence>
<dbReference type="GO" id="GO:0005759">
    <property type="term" value="C:mitochondrial matrix"/>
    <property type="evidence" value="ECO:0007669"/>
    <property type="project" value="UniProtKB-SubCell"/>
</dbReference>
<evidence type="ECO:0000256" key="9">
    <source>
        <dbReference type="PROSITE-ProRule" id="PRU00409"/>
    </source>
</evidence>
<keyword evidence="3" id="KW-0436">Ligase</keyword>
<comment type="cofactor">
    <cofactor evidence="1">
        <name>biotin</name>
        <dbReference type="ChEBI" id="CHEBI:57586"/>
    </cofactor>
</comment>
<dbReference type="Gene3D" id="2.40.50.100">
    <property type="match status" value="1"/>
</dbReference>
<keyword evidence="8" id="KW-0092">Biotin</keyword>
<dbReference type="InterPro" id="IPR011053">
    <property type="entry name" value="Single_hybrid_motif"/>
</dbReference>
<reference evidence="13" key="1">
    <citation type="submission" date="2021-01" db="EMBL/GenBank/DDBJ databases">
        <authorList>
            <person name="Corre E."/>
            <person name="Pelletier E."/>
            <person name="Niang G."/>
            <person name="Scheremetjew M."/>
            <person name="Finn R."/>
            <person name="Kale V."/>
            <person name="Holt S."/>
            <person name="Cochrane G."/>
            <person name="Meng A."/>
            <person name="Brown T."/>
            <person name="Cohen L."/>
        </authorList>
    </citation>
    <scope>NUCLEOTIDE SEQUENCE</scope>
    <source>
        <strain evidence="13">CCMP2084</strain>
    </source>
</reference>
<dbReference type="Pfam" id="PF00289">
    <property type="entry name" value="Biotin_carb_N"/>
    <property type="match status" value="1"/>
</dbReference>
<evidence type="ECO:0000259" key="11">
    <source>
        <dbReference type="PROSITE" id="PS50975"/>
    </source>
</evidence>
<dbReference type="InterPro" id="IPR005479">
    <property type="entry name" value="CPAse_ATP-bd"/>
</dbReference>
<dbReference type="InterPro" id="IPR011054">
    <property type="entry name" value="Rudment_hybrid_motif"/>
</dbReference>
<feature type="domain" description="Lipoyl-binding" evidence="10">
    <location>
        <begin position="688"/>
        <end position="762"/>
    </location>
</feature>
<dbReference type="PROSITE" id="PS50975">
    <property type="entry name" value="ATP_GRASP"/>
    <property type="match status" value="1"/>
</dbReference>
<protein>
    <submittedName>
        <fullName evidence="13">Uncharacterized protein</fullName>
    </submittedName>
</protein>
<keyword evidence="7" id="KW-0496">Mitochondrion</keyword>
<dbReference type="CDD" id="cd06850">
    <property type="entry name" value="biotinyl_domain"/>
    <property type="match status" value="1"/>
</dbReference>
<dbReference type="PANTHER" id="PTHR18866:SF33">
    <property type="entry name" value="METHYLCROTONOYL-COA CARBOXYLASE SUBUNIT ALPHA, MITOCHONDRIAL-RELATED"/>
    <property type="match status" value="1"/>
</dbReference>
<evidence type="ECO:0000259" key="10">
    <source>
        <dbReference type="PROSITE" id="PS50968"/>
    </source>
</evidence>
<evidence type="ECO:0000256" key="2">
    <source>
        <dbReference type="ARBA" id="ARBA00004305"/>
    </source>
</evidence>
<dbReference type="PANTHER" id="PTHR18866">
    <property type="entry name" value="CARBOXYLASE:PYRUVATE/ACETYL-COA/PROPIONYL-COA CARBOXYLASE"/>
    <property type="match status" value="1"/>
</dbReference>
<dbReference type="PROSITE" id="PS00866">
    <property type="entry name" value="CPSASE_1"/>
    <property type="match status" value="1"/>
</dbReference>
<dbReference type="GO" id="GO:0004485">
    <property type="term" value="F:methylcrotonoyl-CoA carboxylase activity"/>
    <property type="evidence" value="ECO:0007669"/>
    <property type="project" value="TreeGrafter"/>
</dbReference>
<feature type="domain" description="ATP-grasp" evidence="11">
    <location>
        <begin position="157"/>
        <end position="356"/>
    </location>
</feature>
<dbReference type="Pfam" id="PF02785">
    <property type="entry name" value="Biotin_carb_C"/>
    <property type="match status" value="1"/>
</dbReference>
<evidence type="ECO:0000256" key="5">
    <source>
        <dbReference type="ARBA" id="ARBA00022840"/>
    </source>
</evidence>
<evidence type="ECO:0000256" key="7">
    <source>
        <dbReference type="ARBA" id="ARBA00023128"/>
    </source>
</evidence>
<gene>
    <name evidence="13" type="ORF">ASEP1449_LOCUS10549</name>
</gene>
<dbReference type="SUPFAM" id="SSF51230">
    <property type="entry name" value="Single hybrid motif"/>
    <property type="match status" value="1"/>
</dbReference>
<feature type="domain" description="Biotin carboxylation" evidence="12">
    <location>
        <begin position="33"/>
        <end position="495"/>
    </location>
</feature>
<evidence type="ECO:0000256" key="6">
    <source>
        <dbReference type="ARBA" id="ARBA00022946"/>
    </source>
</evidence>
<dbReference type="SUPFAM" id="SSF51246">
    <property type="entry name" value="Rudiment single hybrid motif"/>
    <property type="match status" value="1"/>
</dbReference>
<dbReference type="PROSITE" id="PS50979">
    <property type="entry name" value="BC"/>
    <property type="match status" value="1"/>
</dbReference>
<comment type="subcellular location">
    <subcellularLocation>
        <location evidence="2">Mitochondrion matrix</location>
    </subcellularLocation>
</comment>
<dbReference type="FunFam" id="3.40.50.20:FF:000010">
    <property type="entry name" value="Propionyl-CoA carboxylase subunit alpha"/>
    <property type="match status" value="1"/>
</dbReference>
<dbReference type="SMART" id="SM00878">
    <property type="entry name" value="Biotin_carb_C"/>
    <property type="match status" value="1"/>
</dbReference>
<dbReference type="GO" id="GO:0046872">
    <property type="term" value="F:metal ion binding"/>
    <property type="evidence" value="ECO:0007669"/>
    <property type="project" value="InterPro"/>
</dbReference>
<keyword evidence="5 9" id="KW-0067">ATP-binding</keyword>